<organism evidence="1 2">
    <name type="scientific">Streptomyces bottropensis ATCC 25435</name>
    <dbReference type="NCBI Taxonomy" id="1054862"/>
    <lineage>
        <taxon>Bacteria</taxon>
        <taxon>Bacillati</taxon>
        <taxon>Actinomycetota</taxon>
        <taxon>Actinomycetes</taxon>
        <taxon>Kitasatosporales</taxon>
        <taxon>Streptomycetaceae</taxon>
        <taxon>Streptomyces</taxon>
    </lineage>
</organism>
<evidence type="ECO:0000313" key="2">
    <source>
        <dbReference type="Proteomes" id="UP000030760"/>
    </source>
</evidence>
<name>M3EC41_9ACTN</name>
<dbReference type="Proteomes" id="UP000030760">
    <property type="component" value="Unassembled WGS sequence"/>
</dbReference>
<dbReference type="EMBL" id="KB405089">
    <property type="protein sequence ID" value="EMF53751.1"/>
    <property type="molecule type" value="Genomic_DNA"/>
</dbReference>
<sequence length="46" mass="4907">MTTEGNAAGARRARNRRVACGCGWCRADERTRPVPSPGRAHARGNG</sequence>
<proteinExistence type="predicted"/>
<protein>
    <submittedName>
        <fullName evidence="1">Uncharacterized protein</fullName>
    </submittedName>
</protein>
<gene>
    <name evidence="1" type="ORF">SBD_5294</name>
</gene>
<evidence type="ECO:0000313" key="1">
    <source>
        <dbReference type="EMBL" id="EMF53751.1"/>
    </source>
</evidence>
<reference evidence="2" key="1">
    <citation type="journal article" date="2013" name="Genome Announc.">
        <title>Draft Genome Sequence of Streptomyces bottropensis ATCC 25435, a Bottromycin-Producing Actinomycete.</title>
        <authorList>
            <person name="Zhang H."/>
            <person name="Zhou W."/>
            <person name="Zhuang Y."/>
            <person name="Liang X."/>
            <person name="Liu T."/>
        </authorList>
    </citation>
    <scope>NUCLEOTIDE SEQUENCE [LARGE SCALE GENOMIC DNA]</scope>
    <source>
        <strain evidence="2">ATCC 25435</strain>
    </source>
</reference>
<dbReference type="AlphaFoldDB" id="M3EC41"/>
<accession>M3EC41</accession>